<sequence>MDKECGHQFKEPPQFAYRRRSTLRDLISPTEPKQKENNTYQSKNIGTFPCYNCNCFTSIIKGPNIHHPTKGTEIYLKATATCTSAYVVKVYVGQTIYPVKERIKEHKSNIRNYKENSQTDTSVSRHFWSNKHNQSQLNCLVLEVVCKPQRSGDFKKLLLQRQAMWIKKLSRLVTMGVK</sequence>
<dbReference type="AlphaFoldDB" id="A0A974DIL3"/>
<gene>
    <name evidence="2" type="ORF">XELAEV_18014736mg</name>
</gene>
<feature type="region of interest" description="Disordered" evidence="1">
    <location>
        <begin position="20"/>
        <end position="40"/>
    </location>
</feature>
<reference evidence="3" key="1">
    <citation type="journal article" date="2016" name="Nature">
        <title>Genome evolution in the allotetraploid frog Xenopus laevis.</title>
        <authorList>
            <person name="Session A.M."/>
            <person name="Uno Y."/>
            <person name="Kwon T."/>
            <person name="Chapman J.A."/>
            <person name="Toyoda A."/>
            <person name="Takahashi S."/>
            <person name="Fukui A."/>
            <person name="Hikosaka A."/>
            <person name="Suzuki A."/>
            <person name="Kondo M."/>
            <person name="van Heeringen S.J."/>
            <person name="Quigley I."/>
            <person name="Heinz S."/>
            <person name="Ogino H."/>
            <person name="Ochi H."/>
            <person name="Hellsten U."/>
            <person name="Lyons J.B."/>
            <person name="Simakov O."/>
            <person name="Putnam N."/>
            <person name="Stites J."/>
            <person name="Kuroki Y."/>
            <person name="Tanaka T."/>
            <person name="Michiue T."/>
            <person name="Watanabe M."/>
            <person name="Bogdanovic O."/>
            <person name="Lister R."/>
            <person name="Georgiou G."/>
            <person name="Paranjpe S.S."/>
            <person name="van Kruijsbergen I."/>
            <person name="Shu S."/>
            <person name="Carlson J."/>
            <person name="Kinoshita T."/>
            <person name="Ohta Y."/>
            <person name="Mawaribuchi S."/>
            <person name="Jenkins J."/>
            <person name="Grimwood J."/>
            <person name="Schmutz J."/>
            <person name="Mitros T."/>
            <person name="Mozaffari S.V."/>
            <person name="Suzuki Y."/>
            <person name="Haramoto Y."/>
            <person name="Yamamoto T.S."/>
            <person name="Takagi C."/>
            <person name="Heald R."/>
            <person name="Miller K."/>
            <person name="Haudenschild C."/>
            <person name="Kitzman J."/>
            <person name="Nakayama T."/>
            <person name="Izutsu Y."/>
            <person name="Robert J."/>
            <person name="Fortriede J."/>
            <person name="Burns K."/>
            <person name="Lotay V."/>
            <person name="Karimi K."/>
            <person name="Yasuoka Y."/>
            <person name="Dichmann D.S."/>
            <person name="Flajnik M.F."/>
            <person name="Houston D.W."/>
            <person name="Shendure J."/>
            <person name="DuPasquier L."/>
            <person name="Vize P.D."/>
            <person name="Zorn A.M."/>
            <person name="Ito M."/>
            <person name="Marcotte E.M."/>
            <person name="Wallingford J.B."/>
            <person name="Ito Y."/>
            <person name="Asashima M."/>
            <person name="Ueno N."/>
            <person name="Matsuda Y."/>
            <person name="Veenstra G.J."/>
            <person name="Fujiyama A."/>
            <person name="Harland R.M."/>
            <person name="Taira M."/>
            <person name="Rokhsar D.S."/>
        </authorList>
    </citation>
    <scope>NUCLEOTIDE SEQUENCE [LARGE SCALE GENOMIC DNA]</scope>
    <source>
        <strain evidence="3">J</strain>
    </source>
</reference>
<dbReference type="PANTHER" id="PTHR21301:SF12">
    <property type="match status" value="1"/>
</dbReference>
<evidence type="ECO:0000313" key="3">
    <source>
        <dbReference type="Proteomes" id="UP000694892"/>
    </source>
</evidence>
<proteinExistence type="predicted"/>
<evidence type="ECO:0000313" key="2">
    <source>
        <dbReference type="EMBL" id="OCT91676.1"/>
    </source>
</evidence>
<dbReference type="EMBL" id="CM004469">
    <property type="protein sequence ID" value="OCT91676.1"/>
    <property type="molecule type" value="Genomic_DNA"/>
</dbReference>
<protein>
    <recommendedName>
        <fullName evidence="4">GIY-YIG domain-containing protein</fullName>
    </recommendedName>
</protein>
<accession>A0A974DIL3</accession>
<evidence type="ECO:0008006" key="4">
    <source>
        <dbReference type="Google" id="ProtNLM"/>
    </source>
</evidence>
<organism evidence="2 3">
    <name type="scientific">Xenopus laevis</name>
    <name type="common">African clawed frog</name>
    <dbReference type="NCBI Taxonomy" id="8355"/>
    <lineage>
        <taxon>Eukaryota</taxon>
        <taxon>Metazoa</taxon>
        <taxon>Chordata</taxon>
        <taxon>Craniata</taxon>
        <taxon>Vertebrata</taxon>
        <taxon>Euteleostomi</taxon>
        <taxon>Amphibia</taxon>
        <taxon>Batrachia</taxon>
        <taxon>Anura</taxon>
        <taxon>Pipoidea</taxon>
        <taxon>Pipidae</taxon>
        <taxon>Xenopodinae</taxon>
        <taxon>Xenopus</taxon>
        <taxon>Xenopus</taxon>
    </lineage>
</organism>
<evidence type="ECO:0000256" key="1">
    <source>
        <dbReference type="SAM" id="MobiDB-lite"/>
    </source>
</evidence>
<dbReference type="Proteomes" id="UP000694892">
    <property type="component" value="Chromosome 2S"/>
</dbReference>
<dbReference type="PANTHER" id="PTHR21301">
    <property type="entry name" value="REVERSE TRANSCRIPTASE"/>
    <property type="match status" value="1"/>
</dbReference>
<name>A0A974DIL3_XENLA</name>